<comment type="caution">
    <text evidence="4">The sequence shown here is derived from an EMBL/GenBank/DDBJ whole genome shotgun (WGS) entry which is preliminary data.</text>
</comment>
<dbReference type="PANTHER" id="PTHR30093">
    <property type="entry name" value="GENERAL SECRETION PATHWAY PROTEIN G"/>
    <property type="match status" value="1"/>
</dbReference>
<keyword evidence="5" id="KW-1185">Reference proteome</keyword>
<evidence type="ECO:0000256" key="1">
    <source>
        <dbReference type="ARBA" id="ARBA00022481"/>
    </source>
</evidence>
<proteinExistence type="predicted"/>
<sequence length="125" mass="13662">MRKNYAFTLIELIVVIAILGILAAIAVPRIGGYRELVESRVCAYNIRQLEREFSLYVMDNPELNNAAGFSKFILESGVIGNACPSGAAVEYNDETGIYCPIHYQESSDPSDDEIITPPGGGTPYI</sequence>
<reference evidence="4 5" key="1">
    <citation type="submission" date="2021-01" db="EMBL/GenBank/DDBJ databases">
        <title>Genomic Encyclopedia of Type Strains, Phase IV (KMG-IV): sequencing the most valuable type-strain genomes for metagenomic binning, comparative biology and taxonomic classification.</title>
        <authorList>
            <person name="Goeker M."/>
        </authorList>
    </citation>
    <scope>NUCLEOTIDE SEQUENCE [LARGE SCALE GENOMIC DNA]</scope>
    <source>
        <strain evidence="4 5">DSM 24436</strain>
    </source>
</reference>
<dbReference type="InterPro" id="IPR000983">
    <property type="entry name" value="Bac_GSPG_pilin"/>
</dbReference>
<dbReference type="PRINTS" id="PR00813">
    <property type="entry name" value="BCTERIALGSPG"/>
</dbReference>
<dbReference type="InterPro" id="IPR012902">
    <property type="entry name" value="N_methyl_site"/>
</dbReference>
<keyword evidence="3" id="KW-0812">Transmembrane</keyword>
<evidence type="ECO:0000313" key="5">
    <source>
        <dbReference type="Proteomes" id="UP000767854"/>
    </source>
</evidence>
<evidence type="ECO:0000256" key="2">
    <source>
        <dbReference type="SAM" id="MobiDB-lite"/>
    </source>
</evidence>
<feature type="transmembrane region" description="Helical" evidence="3">
    <location>
        <begin position="6"/>
        <end position="27"/>
    </location>
</feature>
<dbReference type="Pfam" id="PF07963">
    <property type="entry name" value="N_methyl"/>
    <property type="match status" value="1"/>
</dbReference>
<evidence type="ECO:0000256" key="3">
    <source>
        <dbReference type="SAM" id="Phobius"/>
    </source>
</evidence>
<dbReference type="Proteomes" id="UP000767854">
    <property type="component" value="Unassembled WGS sequence"/>
</dbReference>
<keyword evidence="3" id="KW-1133">Transmembrane helix</keyword>
<feature type="region of interest" description="Disordered" evidence="2">
    <location>
        <begin position="106"/>
        <end position="125"/>
    </location>
</feature>
<organism evidence="4 5">
    <name type="scientific">Fusibacter tunisiensis</name>
    <dbReference type="NCBI Taxonomy" id="1008308"/>
    <lineage>
        <taxon>Bacteria</taxon>
        <taxon>Bacillati</taxon>
        <taxon>Bacillota</taxon>
        <taxon>Clostridia</taxon>
        <taxon>Eubacteriales</taxon>
        <taxon>Eubacteriales Family XII. Incertae Sedis</taxon>
        <taxon>Fusibacter</taxon>
    </lineage>
</organism>
<dbReference type="SUPFAM" id="SSF54523">
    <property type="entry name" value="Pili subunits"/>
    <property type="match status" value="1"/>
</dbReference>
<keyword evidence="3" id="KW-0472">Membrane</keyword>
<evidence type="ECO:0000313" key="4">
    <source>
        <dbReference type="EMBL" id="MBM7560908.1"/>
    </source>
</evidence>
<dbReference type="InterPro" id="IPR045584">
    <property type="entry name" value="Pilin-like"/>
</dbReference>
<gene>
    <name evidence="4" type="ORF">JOC49_000422</name>
</gene>
<keyword evidence="1" id="KW-0488">Methylation</keyword>
<dbReference type="EMBL" id="JAFBDT010000002">
    <property type="protein sequence ID" value="MBM7560908.1"/>
    <property type="molecule type" value="Genomic_DNA"/>
</dbReference>
<dbReference type="RefSeq" id="WP_204661713.1">
    <property type="nucleotide sequence ID" value="NZ_JAFBDT010000002.1"/>
</dbReference>
<accession>A0ABS2MNC5</accession>
<protein>
    <submittedName>
        <fullName evidence="4">Prepilin-type N-terminal cleavage/methylation domain-containing protein</fullName>
    </submittedName>
</protein>
<name>A0ABS2MNC5_9FIRM</name>
<dbReference type="Gene3D" id="3.30.700.10">
    <property type="entry name" value="Glycoprotein, Type 4 Pilin"/>
    <property type="match status" value="1"/>
</dbReference>
<dbReference type="NCBIfam" id="TIGR02532">
    <property type="entry name" value="IV_pilin_GFxxxE"/>
    <property type="match status" value="1"/>
</dbReference>